<dbReference type="RefSeq" id="WP_160982481.1">
    <property type="nucleotide sequence ID" value="NZ_WVHK01000149.1"/>
</dbReference>
<dbReference type="AlphaFoldDB" id="A0A6I4YSG2"/>
<sequence>MNETAPPTPRPVDSPWGPVVHLEDVMPGVVFVTTARHGGYHLTAAMNARIPAEVRQDSGWYEQDIQGALCAQFCPFEGADEHHVMLVIETQYPQLYAQLVRGERPSP</sequence>
<dbReference type="EMBL" id="WVHK01000149">
    <property type="protein sequence ID" value="MXV21917.1"/>
    <property type="molecule type" value="Genomic_DNA"/>
</dbReference>
<organism evidence="2 3">
    <name type="scientific">Deinococcus xianganensis</name>
    <dbReference type="NCBI Taxonomy" id="1507289"/>
    <lineage>
        <taxon>Bacteria</taxon>
        <taxon>Thermotogati</taxon>
        <taxon>Deinococcota</taxon>
        <taxon>Deinococci</taxon>
        <taxon>Deinococcales</taxon>
        <taxon>Deinococcaceae</taxon>
        <taxon>Deinococcus</taxon>
    </lineage>
</organism>
<evidence type="ECO:0000259" key="1">
    <source>
        <dbReference type="Pfam" id="PF22653"/>
    </source>
</evidence>
<keyword evidence="3" id="KW-1185">Reference proteome</keyword>
<evidence type="ECO:0000313" key="2">
    <source>
        <dbReference type="EMBL" id="MXV21917.1"/>
    </source>
</evidence>
<accession>A0A6I4YSG2</accession>
<comment type="caution">
    <text evidence="2">The sequence shown here is derived from an EMBL/GenBank/DDBJ whole genome shotgun (WGS) entry which is preliminary data.</text>
</comment>
<feature type="domain" description="DUF7007" evidence="1">
    <location>
        <begin position="10"/>
        <end position="100"/>
    </location>
</feature>
<dbReference type="Pfam" id="PF22653">
    <property type="entry name" value="DUF7007"/>
    <property type="match status" value="1"/>
</dbReference>
<protein>
    <recommendedName>
        <fullName evidence="1">DUF7007 domain-containing protein</fullName>
    </recommendedName>
</protein>
<proteinExistence type="predicted"/>
<name>A0A6I4YSG2_9DEIO</name>
<dbReference type="Proteomes" id="UP000430519">
    <property type="component" value="Unassembled WGS sequence"/>
</dbReference>
<evidence type="ECO:0000313" key="3">
    <source>
        <dbReference type="Proteomes" id="UP000430519"/>
    </source>
</evidence>
<gene>
    <name evidence="2" type="ORF">GLX28_20045</name>
</gene>
<reference evidence="2 3" key="1">
    <citation type="submission" date="2019-11" db="EMBL/GenBank/DDBJ databases">
        <title>Genome sequence of Deinococcus xianganensis Y35, AI-2 producing algicidal bacterium, isolated from lake water.</title>
        <authorList>
            <person name="Li Y."/>
        </authorList>
    </citation>
    <scope>NUCLEOTIDE SEQUENCE [LARGE SCALE GENOMIC DNA]</scope>
    <source>
        <strain evidence="2 3">Y35</strain>
    </source>
</reference>
<dbReference type="InterPro" id="IPR054276">
    <property type="entry name" value="DUF7007"/>
</dbReference>